<keyword evidence="1" id="KW-0812">Transmembrane</keyword>
<organism evidence="3 4">
    <name type="scientific">Popillia japonica</name>
    <name type="common">Japanese beetle</name>
    <dbReference type="NCBI Taxonomy" id="7064"/>
    <lineage>
        <taxon>Eukaryota</taxon>
        <taxon>Metazoa</taxon>
        <taxon>Ecdysozoa</taxon>
        <taxon>Arthropoda</taxon>
        <taxon>Hexapoda</taxon>
        <taxon>Insecta</taxon>
        <taxon>Pterygota</taxon>
        <taxon>Neoptera</taxon>
        <taxon>Endopterygota</taxon>
        <taxon>Coleoptera</taxon>
        <taxon>Polyphaga</taxon>
        <taxon>Scarabaeiformia</taxon>
        <taxon>Scarabaeidae</taxon>
        <taxon>Rutelinae</taxon>
        <taxon>Popillia</taxon>
    </lineage>
</organism>
<evidence type="ECO:0000313" key="3">
    <source>
        <dbReference type="EMBL" id="KAK9679760.1"/>
    </source>
</evidence>
<protein>
    <submittedName>
        <fullName evidence="3">Uncharacterized protein</fullName>
    </submittedName>
</protein>
<keyword evidence="2" id="KW-0732">Signal</keyword>
<feature type="chain" id="PRO_5043530865" evidence="2">
    <location>
        <begin position="23"/>
        <end position="251"/>
    </location>
</feature>
<name>A0AAW1HTB4_POPJA</name>
<evidence type="ECO:0000313" key="4">
    <source>
        <dbReference type="Proteomes" id="UP001458880"/>
    </source>
</evidence>
<comment type="caution">
    <text evidence="3">The sequence shown here is derived from an EMBL/GenBank/DDBJ whole genome shotgun (WGS) entry which is preliminary data.</text>
</comment>
<dbReference type="AlphaFoldDB" id="A0AAW1HTB4"/>
<feature type="transmembrane region" description="Helical" evidence="1">
    <location>
        <begin position="134"/>
        <end position="157"/>
    </location>
</feature>
<dbReference type="Proteomes" id="UP001458880">
    <property type="component" value="Unassembled WGS sequence"/>
</dbReference>
<proteinExistence type="predicted"/>
<feature type="signal peptide" evidence="2">
    <location>
        <begin position="1"/>
        <end position="22"/>
    </location>
</feature>
<gene>
    <name evidence="3" type="ORF">QE152_g39736</name>
</gene>
<keyword evidence="1" id="KW-0472">Membrane</keyword>
<accession>A0AAW1HTB4</accession>
<reference evidence="3 4" key="1">
    <citation type="journal article" date="2024" name="BMC Genomics">
        <title>De novo assembly and annotation of Popillia japonica's genome with initial clues to its potential as an invasive pest.</title>
        <authorList>
            <person name="Cucini C."/>
            <person name="Boschi S."/>
            <person name="Funari R."/>
            <person name="Cardaioli E."/>
            <person name="Iannotti N."/>
            <person name="Marturano G."/>
            <person name="Paoli F."/>
            <person name="Bruttini M."/>
            <person name="Carapelli A."/>
            <person name="Frati F."/>
            <person name="Nardi F."/>
        </authorList>
    </citation>
    <scope>NUCLEOTIDE SEQUENCE [LARGE SCALE GENOMIC DNA]</scope>
    <source>
        <strain evidence="3">DMR45628</strain>
    </source>
</reference>
<evidence type="ECO:0000256" key="1">
    <source>
        <dbReference type="SAM" id="Phobius"/>
    </source>
</evidence>
<dbReference type="EMBL" id="JASPKY010000979">
    <property type="protein sequence ID" value="KAK9679760.1"/>
    <property type="molecule type" value="Genomic_DNA"/>
</dbReference>
<keyword evidence="1" id="KW-1133">Transmembrane helix</keyword>
<evidence type="ECO:0000256" key="2">
    <source>
        <dbReference type="SAM" id="SignalP"/>
    </source>
</evidence>
<keyword evidence="4" id="KW-1185">Reference proteome</keyword>
<sequence>MIFRLIVLSAVLTIILLKSTTGEKLVNERIKSGADSYLNAYAVTQKLNEKADFGGYYPHDHHGYPDDGFDYGPPKPFYGPPKPIYGPPAPNYGPYPPAPPPNYGPPEPFLPHALITGILDKIKYKIDLLTIGKIILKLVIFKKIVLWIGIICLLLFLPSLKNKHFFLGNNNNNIMGGDDDLLRSFNSTNSDVDERINNLGNFVMESIGAYTQKYKNESDCRSIYCKSQRFNKIIDEKLPYGTLLKLYFKEL</sequence>